<feature type="domain" description="HTH lacI-type" evidence="5">
    <location>
        <begin position="3"/>
        <end position="57"/>
    </location>
</feature>
<dbReference type="OrthoDB" id="369222at2"/>
<dbReference type="AlphaFoldDB" id="A0A173ZGP0"/>
<sequence>MKVKIQDVAKKAGVSPTTVSRVLNNRGYISEETREKVNRAMKELNYVPNDVARSLFNKRTNLIGLIIPTVSNPFFGELTFYIETICNSIGYKVLICNSLNNIENEKKYLEMLMRNQVDGIIVGTHNQGILDYKNDNLAVVSIDTYLSENIPIIGSDNYNGGKIATELLLDKGCRNIINIDGEVNLRTQARLRKIAYEDVMRASNQLPITYEVMGAFDSKNQIEIAKQILNEHPEVDGIFATNDLFAAAFINEARKRGRKIPEDIKVVGYDGTETSRSLLPDLTTIKQPIELIAKTSIDVLIKEIEGDFSCKKSQIALPVSLLKGKTT</sequence>
<dbReference type="PANTHER" id="PTHR30146">
    <property type="entry name" value="LACI-RELATED TRANSCRIPTIONAL REPRESSOR"/>
    <property type="match status" value="1"/>
</dbReference>
<dbReference type="SUPFAM" id="SSF47413">
    <property type="entry name" value="lambda repressor-like DNA-binding domains"/>
    <property type="match status" value="1"/>
</dbReference>
<evidence type="ECO:0000256" key="4">
    <source>
        <dbReference type="ARBA" id="ARBA00023163"/>
    </source>
</evidence>
<dbReference type="SUPFAM" id="SSF53822">
    <property type="entry name" value="Periplasmic binding protein-like I"/>
    <property type="match status" value="1"/>
</dbReference>
<evidence type="ECO:0000259" key="5">
    <source>
        <dbReference type="PROSITE" id="PS50932"/>
    </source>
</evidence>
<dbReference type="CDD" id="cd01392">
    <property type="entry name" value="HTH_LacI"/>
    <property type="match status" value="1"/>
</dbReference>
<dbReference type="Proteomes" id="UP000095558">
    <property type="component" value="Unassembled WGS sequence"/>
</dbReference>
<dbReference type="PRINTS" id="PR00036">
    <property type="entry name" value="HTHLACI"/>
</dbReference>
<evidence type="ECO:0000256" key="3">
    <source>
        <dbReference type="ARBA" id="ARBA00023125"/>
    </source>
</evidence>
<dbReference type="PANTHER" id="PTHR30146:SF95">
    <property type="entry name" value="RIBOSE OPERON REPRESSOR"/>
    <property type="match status" value="1"/>
</dbReference>
<organism evidence="6 7">
    <name type="scientific">Clostridium disporicum</name>
    <dbReference type="NCBI Taxonomy" id="84024"/>
    <lineage>
        <taxon>Bacteria</taxon>
        <taxon>Bacillati</taxon>
        <taxon>Bacillota</taxon>
        <taxon>Clostridia</taxon>
        <taxon>Eubacteriales</taxon>
        <taxon>Clostridiaceae</taxon>
        <taxon>Clostridium</taxon>
    </lineage>
</organism>
<dbReference type="PROSITE" id="PS50932">
    <property type="entry name" value="HTH_LACI_2"/>
    <property type="match status" value="1"/>
</dbReference>
<accession>A0A173ZGP0</accession>
<evidence type="ECO:0000256" key="2">
    <source>
        <dbReference type="ARBA" id="ARBA00023015"/>
    </source>
</evidence>
<keyword evidence="4" id="KW-0804">Transcription</keyword>
<dbReference type="Pfam" id="PF00356">
    <property type="entry name" value="LacI"/>
    <property type="match status" value="1"/>
</dbReference>
<keyword evidence="3" id="KW-0238">DNA-binding</keyword>
<keyword evidence="1" id="KW-0678">Repressor</keyword>
<dbReference type="EMBL" id="CYZV01000014">
    <property type="protein sequence ID" value="CUO12570.1"/>
    <property type="molecule type" value="Genomic_DNA"/>
</dbReference>
<dbReference type="InterPro" id="IPR046335">
    <property type="entry name" value="LacI/GalR-like_sensor"/>
</dbReference>
<protein>
    <submittedName>
        <fullName evidence="6">Transcriptional regulator, LacI family</fullName>
    </submittedName>
</protein>
<dbReference type="SMART" id="SM00354">
    <property type="entry name" value="HTH_LACI"/>
    <property type="match status" value="1"/>
</dbReference>
<evidence type="ECO:0000313" key="7">
    <source>
        <dbReference type="Proteomes" id="UP000095558"/>
    </source>
</evidence>
<dbReference type="InterPro" id="IPR000843">
    <property type="entry name" value="HTH_LacI"/>
</dbReference>
<dbReference type="Pfam" id="PF13377">
    <property type="entry name" value="Peripla_BP_3"/>
    <property type="match status" value="1"/>
</dbReference>
<name>A0A173ZGP0_9CLOT</name>
<dbReference type="PROSITE" id="PS00356">
    <property type="entry name" value="HTH_LACI_1"/>
    <property type="match status" value="1"/>
</dbReference>
<dbReference type="Gene3D" id="3.40.50.2300">
    <property type="match status" value="2"/>
</dbReference>
<dbReference type="GO" id="GO:0003700">
    <property type="term" value="F:DNA-binding transcription factor activity"/>
    <property type="evidence" value="ECO:0007669"/>
    <property type="project" value="TreeGrafter"/>
</dbReference>
<dbReference type="InterPro" id="IPR028082">
    <property type="entry name" value="Peripla_BP_I"/>
</dbReference>
<gene>
    <name evidence="6" type="primary">rbsR</name>
    <name evidence="6" type="ORF">ERS852470_01499</name>
</gene>
<evidence type="ECO:0000313" key="6">
    <source>
        <dbReference type="EMBL" id="CUO12570.1"/>
    </source>
</evidence>
<evidence type="ECO:0000256" key="1">
    <source>
        <dbReference type="ARBA" id="ARBA00022491"/>
    </source>
</evidence>
<reference evidence="6 7" key="1">
    <citation type="submission" date="2015-09" db="EMBL/GenBank/DDBJ databases">
        <authorList>
            <consortium name="Pathogen Informatics"/>
        </authorList>
    </citation>
    <scope>NUCLEOTIDE SEQUENCE [LARGE SCALE GENOMIC DNA]</scope>
    <source>
        <strain evidence="6 7">2789STDY5834855</strain>
    </source>
</reference>
<dbReference type="CDD" id="cd06291">
    <property type="entry name" value="PBP1_Qymf-like"/>
    <property type="match status" value="1"/>
</dbReference>
<dbReference type="RefSeq" id="WP_042400188.1">
    <property type="nucleotide sequence ID" value="NZ_CYYT01000004.1"/>
</dbReference>
<dbReference type="GeneID" id="83012585"/>
<dbReference type="InterPro" id="IPR010982">
    <property type="entry name" value="Lambda_DNA-bd_dom_sf"/>
</dbReference>
<dbReference type="GO" id="GO:0000976">
    <property type="term" value="F:transcription cis-regulatory region binding"/>
    <property type="evidence" value="ECO:0007669"/>
    <property type="project" value="TreeGrafter"/>
</dbReference>
<dbReference type="FunFam" id="1.10.260.40:FF:000002">
    <property type="entry name" value="HTH-type transcriptional repressor PurR"/>
    <property type="match status" value="1"/>
</dbReference>
<proteinExistence type="predicted"/>
<dbReference type="Gene3D" id="1.10.260.40">
    <property type="entry name" value="lambda repressor-like DNA-binding domains"/>
    <property type="match status" value="1"/>
</dbReference>
<keyword evidence="2" id="KW-0805">Transcription regulation</keyword>